<dbReference type="RefSeq" id="WP_061519232.1">
    <property type="nucleotide sequence ID" value="NZ_JRUE01000201.1"/>
</dbReference>
<reference evidence="1 2" key="1">
    <citation type="journal article" date="2016" name="Sci. Rep.">
        <title>Genomic and phenotypic characterization of the species Acinetobacter venetianus.</title>
        <authorList>
            <person name="Fondi M."/>
            <person name="Maida I."/>
            <person name="Perrin E."/>
            <person name="Orlandini V."/>
            <person name="La Torre L."/>
            <person name="Bosi E."/>
            <person name="Negroni A."/>
            <person name="Zanaroli G."/>
            <person name="Fava F."/>
            <person name="Decorosi F."/>
            <person name="Giovannetti L."/>
            <person name="Viti C."/>
            <person name="Vaneechoutte M."/>
            <person name="Dijkshoorn L."/>
            <person name="Fani R."/>
        </authorList>
    </citation>
    <scope>NUCLEOTIDE SEQUENCE [LARGE SCALE GENOMIC DNA]</scope>
    <source>
        <strain evidence="1 2">LUH5627</strain>
    </source>
</reference>
<dbReference type="Proteomes" id="UP000075680">
    <property type="component" value="Unassembled WGS sequence"/>
</dbReference>
<evidence type="ECO:0000313" key="2">
    <source>
        <dbReference type="Proteomes" id="UP000075680"/>
    </source>
</evidence>
<dbReference type="PATRIC" id="fig|52133.18.peg.2550"/>
<comment type="caution">
    <text evidence="1">The sequence shown here is derived from an EMBL/GenBank/DDBJ whole genome shotgun (WGS) entry which is preliminary data.</text>
</comment>
<evidence type="ECO:0000313" key="1">
    <source>
        <dbReference type="EMBL" id="KXZ66789.1"/>
    </source>
</evidence>
<proteinExistence type="predicted"/>
<gene>
    <name evidence="1" type="ORF">AVENLUH5627_02483</name>
</gene>
<organism evidence="1 2">
    <name type="scientific">Acinetobacter venetianus</name>
    <dbReference type="NCBI Taxonomy" id="52133"/>
    <lineage>
        <taxon>Bacteria</taxon>
        <taxon>Pseudomonadati</taxon>
        <taxon>Pseudomonadota</taxon>
        <taxon>Gammaproteobacteria</taxon>
        <taxon>Moraxellales</taxon>
        <taxon>Moraxellaceae</taxon>
        <taxon>Acinetobacter</taxon>
    </lineage>
</organism>
<evidence type="ECO:0008006" key="3">
    <source>
        <dbReference type="Google" id="ProtNLM"/>
    </source>
</evidence>
<sequence>MKTNVVIALTSAVVIDGEIRKKGDEVEVSHALAQDLLRRGRGTLVEGDDEGQEVDLSTLTKAQLVEFAVHEYELELDASLTKEKLIEAIQAVAEAE</sequence>
<accession>A0A150HM39</accession>
<name>A0A150HM39_9GAMM</name>
<protein>
    <recommendedName>
        <fullName evidence="3">Rho termination factor N-terminal domain-containing protein</fullName>
    </recommendedName>
</protein>
<dbReference type="AlphaFoldDB" id="A0A150HM39"/>
<dbReference type="EMBL" id="JRUE01000201">
    <property type="protein sequence ID" value="KXZ66789.1"/>
    <property type="molecule type" value="Genomic_DNA"/>
</dbReference>